<keyword evidence="1" id="KW-0805">Transcription regulation</keyword>
<dbReference type="PROSITE" id="PS00622">
    <property type="entry name" value="HTH_LUXR_1"/>
    <property type="match status" value="1"/>
</dbReference>
<dbReference type="InterPro" id="IPR011006">
    <property type="entry name" value="CheY-like_superfamily"/>
</dbReference>
<dbReference type="PANTHER" id="PTHR44688:SF16">
    <property type="entry name" value="DNA-BINDING TRANSCRIPTIONAL ACTIVATOR DEVR_DOSR"/>
    <property type="match status" value="1"/>
</dbReference>
<dbReference type="Gene3D" id="1.10.10.10">
    <property type="entry name" value="Winged helix-like DNA-binding domain superfamily/Winged helix DNA-binding domain"/>
    <property type="match status" value="1"/>
</dbReference>
<feature type="modified residue" description="4-aspartylphosphate" evidence="4">
    <location>
        <position position="66"/>
    </location>
</feature>
<dbReference type="PANTHER" id="PTHR44688">
    <property type="entry name" value="DNA-BINDING TRANSCRIPTIONAL ACTIVATOR DEVR_DOSR"/>
    <property type="match status" value="1"/>
</dbReference>
<organism evidence="7 8">
    <name type="scientific">Paraburkholderia edwinii</name>
    <dbReference type="NCBI Taxonomy" id="2861782"/>
    <lineage>
        <taxon>Bacteria</taxon>
        <taxon>Pseudomonadati</taxon>
        <taxon>Pseudomonadota</taxon>
        <taxon>Betaproteobacteria</taxon>
        <taxon>Burkholderiales</taxon>
        <taxon>Burkholderiaceae</taxon>
        <taxon>Paraburkholderia</taxon>
    </lineage>
</organism>
<evidence type="ECO:0000256" key="3">
    <source>
        <dbReference type="ARBA" id="ARBA00023163"/>
    </source>
</evidence>
<keyword evidence="4" id="KW-0597">Phosphoprotein</keyword>
<dbReference type="SMART" id="SM00421">
    <property type="entry name" value="HTH_LUXR"/>
    <property type="match status" value="1"/>
</dbReference>
<protein>
    <submittedName>
        <fullName evidence="7">Response regulator</fullName>
    </submittedName>
</protein>
<evidence type="ECO:0000259" key="6">
    <source>
        <dbReference type="PROSITE" id="PS50110"/>
    </source>
</evidence>
<reference evidence="7 8" key="1">
    <citation type="submission" date="2021-07" db="EMBL/GenBank/DDBJ databases">
        <title>Paraburkholderia edwinii protects Aspergillus sp. from phenazines by acting as a toxin sponge.</title>
        <authorList>
            <person name="Dahlstrom K.M."/>
            <person name="Newman D.K."/>
        </authorList>
    </citation>
    <scope>NUCLEOTIDE SEQUENCE [LARGE SCALE GENOMIC DNA]</scope>
    <source>
        <strain evidence="7 8">Pe01</strain>
    </source>
</reference>
<dbReference type="PRINTS" id="PR00038">
    <property type="entry name" value="HTHLUXR"/>
</dbReference>
<dbReference type="CDD" id="cd17537">
    <property type="entry name" value="REC_FixJ"/>
    <property type="match status" value="1"/>
</dbReference>
<accession>A0ABX8URR7</accession>
<dbReference type="RefSeq" id="WP_219800997.1">
    <property type="nucleotide sequence ID" value="NZ_CP080096.1"/>
</dbReference>
<feature type="domain" description="HTH luxR-type" evidence="5">
    <location>
        <begin position="152"/>
        <end position="212"/>
    </location>
</feature>
<evidence type="ECO:0000259" key="5">
    <source>
        <dbReference type="PROSITE" id="PS50043"/>
    </source>
</evidence>
<dbReference type="EMBL" id="CP080096">
    <property type="protein sequence ID" value="QYD71569.1"/>
    <property type="molecule type" value="Genomic_DNA"/>
</dbReference>
<dbReference type="PROSITE" id="PS50043">
    <property type="entry name" value="HTH_LUXR_2"/>
    <property type="match status" value="1"/>
</dbReference>
<dbReference type="SUPFAM" id="SSF46894">
    <property type="entry name" value="C-terminal effector domain of the bipartite response regulators"/>
    <property type="match status" value="1"/>
</dbReference>
<keyword evidence="3" id="KW-0804">Transcription</keyword>
<dbReference type="Pfam" id="PF00196">
    <property type="entry name" value="GerE"/>
    <property type="match status" value="1"/>
</dbReference>
<dbReference type="InterPro" id="IPR036388">
    <property type="entry name" value="WH-like_DNA-bd_sf"/>
</dbReference>
<proteinExistence type="predicted"/>
<evidence type="ECO:0000313" key="7">
    <source>
        <dbReference type="EMBL" id="QYD71569.1"/>
    </source>
</evidence>
<dbReference type="Gene3D" id="3.40.50.2300">
    <property type="match status" value="1"/>
</dbReference>
<dbReference type="InterPro" id="IPR000792">
    <property type="entry name" value="Tscrpt_reg_LuxR_C"/>
</dbReference>
<name>A0ABX8URR7_9BURK</name>
<dbReference type="InterPro" id="IPR016032">
    <property type="entry name" value="Sig_transdc_resp-reg_C-effctor"/>
</dbReference>
<evidence type="ECO:0000256" key="1">
    <source>
        <dbReference type="ARBA" id="ARBA00023015"/>
    </source>
</evidence>
<evidence type="ECO:0000256" key="2">
    <source>
        <dbReference type="ARBA" id="ARBA00023125"/>
    </source>
</evidence>
<dbReference type="SMART" id="SM00448">
    <property type="entry name" value="REC"/>
    <property type="match status" value="1"/>
</dbReference>
<dbReference type="SUPFAM" id="SSF52172">
    <property type="entry name" value="CheY-like"/>
    <property type="match status" value="1"/>
</dbReference>
<keyword evidence="2" id="KW-0238">DNA-binding</keyword>
<dbReference type="Pfam" id="PF00072">
    <property type="entry name" value="Response_reg"/>
    <property type="match status" value="1"/>
</dbReference>
<gene>
    <name evidence="7" type="ORF">KZJ38_31680</name>
</gene>
<sequence>MNAPFDKPPPDTTGTAIVYVVDDEESVLESLGHLLRSAGYAVETFSSAEDFLAFEKIDTVSCVLMDVRLKGRSGLCAQEVLNANRVRMPVIFMTAHGDIEMSVTAMKRGAADFFSKPFRDQDLLDAVAEALDNDRKQREAERSHNSLVHCYESLTPREREVTDLIVKGFRNKEVATQMNLSEATVKIHRNRAMKKMRSGSIAEFVLRVRALDINSGSDAPIVRKSIS</sequence>
<evidence type="ECO:0000313" key="8">
    <source>
        <dbReference type="Proteomes" id="UP000826462"/>
    </source>
</evidence>
<dbReference type="Proteomes" id="UP000826462">
    <property type="component" value="Chromosome 2"/>
</dbReference>
<evidence type="ECO:0000256" key="4">
    <source>
        <dbReference type="PROSITE-ProRule" id="PRU00169"/>
    </source>
</evidence>
<keyword evidence="8" id="KW-1185">Reference proteome</keyword>
<dbReference type="CDD" id="cd06170">
    <property type="entry name" value="LuxR_C_like"/>
    <property type="match status" value="1"/>
</dbReference>
<dbReference type="PROSITE" id="PS50110">
    <property type="entry name" value="RESPONSE_REGULATORY"/>
    <property type="match status" value="1"/>
</dbReference>
<feature type="domain" description="Response regulatory" evidence="6">
    <location>
        <begin position="17"/>
        <end position="131"/>
    </location>
</feature>
<dbReference type="InterPro" id="IPR001789">
    <property type="entry name" value="Sig_transdc_resp-reg_receiver"/>
</dbReference>